<protein>
    <submittedName>
        <fullName evidence="1">Uncharacterized protein</fullName>
    </submittedName>
</protein>
<name>A0A0G0BLH5_UNCC3</name>
<accession>A0A0G0BLH5</accession>
<dbReference type="STRING" id="1618350.UR67_C0001G0263"/>
<sequence length="141" mass="15904">MTTAKLSPEDQHLLNLVKLAPLSEDRQQKLELLIPTMTDAQKYKLLNIVSTQLVMQVDHEASKAVNKTLEEVATNPNKAYDPKLFTDAINKVWNDFVAQKTTVNDSSQINDVRASLQALQDKLKKISSYADEAQKELTKHL</sequence>
<evidence type="ECO:0000313" key="2">
    <source>
        <dbReference type="Proteomes" id="UP000034581"/>
    </source>
</evidence>
<organism evidence="1 2">
    <name type="scientific">candidate division CPR3 bacterium GW2011_GWF2_35_18</name>
    <dbReference type="NCBI Taxonomy" id="1618350"/>
    <lineage>
        <taxon>Bacteria</taxon>
        <taxon>Bacteria division CPR3</taxon>
    </lineage>
</organism>
<dbReference type="AlphaFoldDB" id="A0A0G0BLH5"/>
<dbReference type="Proteomes" id="UP000034581">
    <property type="component" value="Unassembled WGS sequence"/>
</dbReference>
<proteinExistence type="predicted"/>
<gene>
    <name evidence="1" type="ORF">UR67_C0001G0263</name>
</gene>
<comment type="caution">
    <text evidence="1">The sequence shown here is derived from an EMBL/GenBank/DDBJ whole genome shotgun (WGS) entry which is preliminary data.</text>
</comment>
<reference evidence="1 2" key="1">
    <citation type="journal article" date="2015" name="Nature">
        <title>rRNA introns, odd ribosomes, and small enigmatic genomes across a large radiation of phyla.</title>
        <authorList>
            <person name="Brown C.T."/>
            <person name="Hug L.A."/>
            <person name="Thomas B.C."/>
            <person name="Sharon I."/>
            <person name="Castelle C.J."/>
            <person name="Singh A."/>
            <person name="Wilkins M.J."/>
            <person name="Williams K.H."/>
            <person name="Banfield J.F."/>
        </authorList>
    </citation>
    <scope>NUCLEOTIDE SEQUENCE [LARGE SCALE GENOMIC DNA]</scope>
</reference>
<dbReference type="EMBL" id="LBQB01000001">
    <property type="protein sequence ID" value="KKP70354.1"/>
    <property type="molecule type" value="Genomic_DNA"/>
</dbReference>
<evidence type="ECO:0000313" key="1">
    <source>
        <dbReference type="EMBL" id="KKP70354.1"/>
    </source>
</evidence>